<reference evidence="4" key="2">
    <citation type="submission" date="2025-08" db="UniProtKB">
        <authorList>
            <consortium name="RefSeq"/>
        </authorList>
    </citation>
    <scope>IDENTIFICATION</scope>
    <source>
        <tissue evidence="4">Leaf</tissue>
    </source>
</reference>
<reference evidence="3" key="1">
    <citation type="journal article" date="2021" name="Nat. Commun.">
        <title>Genomic analyses provide insights into spinach domestication and the genetic basis of agronomic traits.</title>
        <authorList>
            <person name="Cai X."/>
            <person name="Sun X."/>
            <person name="Xu C."/>
            <person name="Sun H."/>
            <person name="Wang X."/>
            <person name="Ge C."/>
            <person name="Zhang Z."/>
            <person name="Wang Q."/>
            <person name="Fei Z."/>
            <person name="Jiao C."/>
            <person name="Wang Q."/>
        </authorList>
    </citation>
    <scope>NUCLEOTIDE SEQUENCE [LARGE SCALE GENOMIC DNA]</scope>
    <source>
        <strain evidence="3">cv. Varoflay</strain>
    </source>
</reference>
<protein>
    <recommendedName>
        <fullName evidence="5">Lipoxygenase domain-containing protein</fullName>
    </recommendedName>
</protein>
<feature type="compositionally biased region" description="Gly residues" evidence="2">
    <location>
        <begin position="152"/>
        <end position="164"/>
    </location>
</feature>
<dbReference type="GeneID" id="130466297"/>
<evidence type="ECO:0000313" key="4">
    <source>
        <dbReference type="RefSeq" id="XP_056691126.1"/>
    </source>
</evidence>
<evidence type="ECO:0000256" key="2">
    <source>
        <dbReference type="SAM" id="MobiDB-lite"/>
    </source>
</evidence>
<proteinExistence type="predicted"/>
<keyword evidence="1" id="KW-0175">Coiled coil</keyword>
<evidence type="ECO:0000256" key="1">
    <source>
        <dbReference type="SAM" id="Coils"/>
    </source>
</evidence>
<dbReference type="Proteomes" id="UP000813463">
    <property type="component" value="Chromosome 1"/>
</dbReference>
<sequence>MDVNSSDQKSQEKWDEILQKCKEDLVKNIMEGLSPIFSLLRQELKEIKEKFTEIREEILKEEEKKVVANSEVVEVEVVEHANLQRSGSRENLPFVTGGNAEAPDAGKGASCCSFVVKDFGGRMSGGQGLGGYAGGVSDVLIRNRKKRKFERGGAGGSGSGGGPGLARQGRVSGDVGVLLDRQPVEVFEHGGPGFFNEKCNLGGGTTTCGGLEKEGGRFVKGGSGASGSGGGPGYSAGGCLEVGVAGSMTGGRRWSVKAAFQKNQGEEVYGRTTVELVVGLLKNPNVEDKGSMVKGLIDGTTGFNVFRPLATDTTKEIQENGPAYFEPKLNKLTVGLMSFRSISISNENHTSSTHSSTHNYRNQHNPIYVSCSLWYNPNPNTIPPDPYSLYTYHLNYTTHFNQNSILFHDQLMNFYFIAKLMPITLTITNEVLQNKWQQNFEDDKMQLYSMLKHLEDKLQFIQQLALSLGRKEDKDHCYRRQEVSANFYPP</sequence>
<name>A0ABM3R681_SPIOL</name>
<evidence type="ECO:0000313" key="3">
    <source>
        <dbReference type="Proteomes" id="UP000813463"/>
    </source>
</evidence>
<keyword evidence="3" id="KW-1185">Reference proteome</keyword>
<feature type="coiled-coil region" evidence="1">
    <location>
        <begin position="37"/>
        <end position="64"/>
    </location>
</feature>
<gene>
    <name evidence="4" type="primary">LOC130466297</name>
</gene>
<dbReference type="RefSeq" id="XP_056691126.1">
    <property type="nucleotide sequence ID" value="XM_056835148.1"/>
</dbReference>
<evidence type="ECO:0008006" key="5">
    <source>
        <dbReference type="Google" id="ProtNLM"/>
    </source>
</evidence>
<organism evidence="3 4">
    <name type="scientific">Spinacia oleracea</name>
    <name type="common">Spinach</name>
    <dbReference type="NCBI Taxonomy" id="3562"/>
    <lineage>
        <taxon>Eukaryota</taxon>
        <taxon>Viridiplantae</taxon>
        <taxon>Streptophyta</taxon>
        <taxon>Embryophyta</taxon>
        <taxon>Tracheophyta</taxon>
        <taxon>Spermatophyta</taxon>
        <taxon>Magnoliopsida</taxon>
        <taxon>eudicotyledons</taxon>
        <taxon>Gunneridae</taxon>
        <taxon>Pentapetalae</taxon>
        <taxon>Caryophyllales</taxon>
        <taxon>Chenopodiaceae</taxon>
        <taxon>Chenopodioideae</taxon>
        <taxon>Anserineae</taxon>
        <taxon>Spinacia</taxon>
    </lineage>
</organism>
<accession>A0ABM3R681</accession>
<feature type="region of interest" description="Disordered" evidence="2">
    <location>
        <begin position="147"/>
        <end position="167"/>
    </location>
</feature>